<proteinExistence type="predicted"/>
<organism evidence="1 2">
    <name type="scientific">Pyropia yezoensis</name>
    <name type="common">Susabi-nori</name>
    <name type="synonym">Porphyra yezoensis</name>
    <dbReference type="NCBI Taxonomy" id="2788"/>
    <lineage>
        <taxon>Eukaryota</taxon>
        <taxon>Rhodophyta</taxon>
        <taxon>Bangiophyceae</taxon>
        <taxon>Bangiales</taxon>
        <taxon>Bangiaceae</taxon>
        <taxon>Pyropia</taxon>
    </lineage>
</organism>
<protein>
    <submittedName>
        <fullName evidence="1">Uncharacterized protein</fullName>
    </submittedName>
</protein>
<evidence type="ECO:0000313" key="1">
    <source>
        <dbReference type="EMBL" id="KAK1869080.1"/>
    </source>
</evidence>
<evidence type="ECO:0000313" key="2">
    <source>
        <dbReference type="Proteomes" id="UP000798662"/>
    </source>
</evidence>
<dbReference type="Proteomes" id="UP000798662">
    <property type="component" value="Chromosome 3"/>
</dbReference>
<keyword evidence="2" id="KW-1185">Reference proteome</keyword>
<comment type="caution">
    <text evidence="1">The sequence shown here is derived from an EMBL/GenBank/DDBJ whole genome shotgun (WGS) entry which is preliminary data.</text>
</comment>
<accession>A0ACC3CG65</accession>
<reference evidence="1" key="1">
    <citation type="submission" date="2019-11" db="EMBL/GenBank/DDBJ databases">
        <title>Nori genome reveals adaptations in red seaweeds to the harsh intertidal environment.</title>
        <authorList>
            <person name="Wang D."/>
            <person name="Mao Y."/>
        </authorList>
    </citation>
    <scope>NUCLEOTIDE SEQUENCE</scope>
    <source>
        <tissue evidence="1">Gametophyte</tissue>
    </source>
</reference>
<sequence length="260" mass="24804">MDMLTGLATLAAGTTAAAGWAVAVTAGGGTRLPPAARVAVWAPAAVPVLAAAAGRSFDPAADAALALTAAALCLWWVPMRTASALTGYGPGAESSSTGAAAAAAAVGRGVWLAAHAALAAGGATAVTSVATAAAAAAGFAVHPPFGAPLPPASLAAFWGAQWNRPVSQLLRHGVYEPVRDVLRGAVAARLPRRGTGGRRRVASPAGGTGSDGGDGDGGGAAGVTRRAAMWAAAPAAVGVVAAFVVSGVAHEAILGGTAAD</sequence>
<gene>
    <name evidence="1" type="ORF">I4F81_011562</name>
</gene>
<dbReference type="EMBL" id="CM020620">
    <property type="protein sequence ID" value="KAK1869080.1"/>
    <property type="molecule type" value="Genomic_DNA"/>
</dbReference>
<name>A0ACC3CG65_PYRYE</name>